<dbReference type="Proteomes" id="UP000242182">
    <property type="component" value="Segment"/>
</dbReference>
<sequence length="683" mass="77283">MLYAKMLPKLHQAYKDLRIQDTEQAHKWENNPLVFCTSKKAERWPHPFLGVLSGVNQYNSNLESYCRIFNPYIPSDVTCALGTPRYIHAQRQMLIDGFSDSIRALFRTRVSTDREVRVEFESALSTYTCSTQNRKFEELKNFIINLSSFLNGTYVSKSNSIEPFQKQLILHTFYFLISIKAPESCMKLFDIFKVYFDLSDMIPERMEVFKQKASVFLIPRRHGKTWIVVAIISILLTSIEDLHIGYVAHQKHVSNTVFTEIINTLNRFFPSKYIEVKKDNGTILFKADGKKPSTLMCATCFNKNSIRGQTFNLLYIDEANFIKKDALPTILGFMLQKDAKLIFISSSNSSDQSTSFLYKLKSADEKLLNIVSYVCSEHKEDFSLQDKIISCPCYRLHIPSYITIDTSIKNTTNLFMDGVFATELMGDYDNQPSVAFQIVSEVSISQFEMVRIDTSSDSVSKNIHPIVHMYIDPAYTNNTGASGTGISIIGCIQNCKVLLGCEHFFLNELTGSASLDIGRCAVSLIKSVSLLHPSIKVVHISVEGNTSQDAAVAIANIIDECSHIPIKFYHHADKTKGAMWPMYIMGSEKARAFESFIYALNSGTLKASQSITSHTIKLSYDPVCYLIEQIRAIKCITLKDGGHTYHAKTKNMSDDLLVAVVMSSHLANSSTLPFKELHNKRFF</sequence>
<organism evidence="8 9">
    <name type="scientific">Suid gammaherpesvirus 4</name>
    <dbReference type="NCBI Taxonomy" id="1960250"/>
    <lineage>
        <taxon>Viruses</taxon>
        <taxon>Duplodnaviria</taxon>
        <taxon>Heunggongvirae</taxon>
        <taxon>Peploviricota</taxon>
        <taxon>Herviviricetes</taxon>
        <taxon>Herpesvirales</taxon>
        <taxon>Orthoherpesviridae</taxon>
        <taxon>Gammaherpesvirinae</taxon>
        <taxon>Macavirus</taxon>
        <taxon>Macavirus suidgamma4</taxon>
    </lineage>
</organism>
<evidence type="ECO:0000313" key="8">
    <source>
        <dbReference type="EMBL" id="AAO12374.1"/>
    </source>
</evidence>
<keyword evidence="4" id="KW-0238">DNA-binding</keyword>
<reference evidence="8 9" key="1">
    <citation type="journal article" date="2003" name="Virology">
        <title>A novel porcine gammaherpesvirus.</title>
        <authorList>
            <person name="Chmielewicz B."/>
            <person name="Goltz M."/>
            <person name="Franz T."/>
            <person name="Bauer C."/>
            <person name="Brema S."/>
            <person name="Ellerbrok H."/>
            <person name="Beckmann S."/>
            <person name="Rziha H.J."/>
            <person name="Lahrmann K.H."/>
            <person name="Romero C."/>
            <person name="Ehlers B."/>
        </authorList>
    </citation>
    <scope>NUCLEOTIDE SEQUENCE [LARGE SCALE GENOMIC DNA]</scope>
    <source>
        <strain evidence="8">568</strain>
    </source>
</reference>
<dbReference type="GO" id="GO:0016787">
    <property type="term" value="F:hydrolase activity"/>
    <property type="evidence" value="ECO:0007669"/>
    <property type="project" value="UniProtKB-KW"/>
</dbReference>
<evidence type="ECO:0000313" key="9">
    <source>
        <dbReference type="Proteomes" id="UP000242182"/>
    </source>
</evidence>
<keyword evidence="9" id="KW-1185">Reference proteome</keyword>
<keyword evidence="2" id="KW-1188">Viral release from host cell</keyword>
<evidence type="ECO:0000259" key="6">
    <source>
        <dbReference type="Pfam" id="PF02499"/>
    </source>
</evidence>
<evidence type="ECO:0000256" key="3">
    <source>
        <dbReference type="ARBA" id="ARBA00022801"/>
    </source>
</evidence>
<dbReference type="InterPro" id="IPR003498">
    <property type="entry name" value="DNA_pack_C"/>
</dbReference>
<evidence type="ECO:0000256" key="4">
    <source>
        <dbReference type="ARBA" id="ARBA00023125"/>
    </source>
</evidence>
<dbReference type="Gene3D" id="3.40.50.300">
    <property type="entry name" value="P-loop containing nucleotide triphosphate hydrolases"/>
    <property type="match status" value="1"/>
</dbReference>
<proteinExistence type="inferred from homology"/>
<dbReference type="EMBL" id="AY170317">
    <property type="protein sequence ID" value="AAO12374.1"/>
    <property type="molecule type" value="Genomic_DNA"/>
</dbReference>
<feature type="domain" description="Probable DNA packing protein C-terminal" evidence="6">
    <location>
        <begin position="334"/>
        <end position="675"/>
    </location>
</feature>
<dbReference type="Pfam" id="PF02499">
    <property type="entry name" value="DNA_pack_C"/>
    <property type="match status" value="1"/>
</dbReference>
<name>Q8B3W4_9GAMA</name>
<evidence type="ECO:0000256" key="5">
    <source>
        <dbReference type="ARBA" id="ARBA00023219"/>
    </source>
</evidence>
<dbReference type="OrthoDB" id="787at10239"/>
<evidence type="ECO:0000256" key="2">
    <source>
        <dbReference type="ARBA" id="ARBA00022612"/>
    </source>
</evidence>
<accession>Q8B3W4</accession>
<dbReference type="InterPro" id="IPR033663">
    <property type="entry name" value="HSV_TRM3"/>
</dbReference>
<dbReference type="Gene3D" id="3.30.420.320">
    <property type="match status" value="1"/>
</dbReference>
<keyword evidence="1" id="KW-1048">Host nucleus</keyword>
<dbReference type="GO" id="GO:0051276">
    <property type="term" value="P:chromosome organization"/>
    <property type="evidence" value="ECO:0007669"/>
    <property type="project" value="InterPro"/>
</dbReference>
<dbReference type="Pfam" id="PF02500">
    <property type="entry name" value="DNA_pack_N"/>
    <property type="match status" value="1"/>
</dbReference>
<dbReference type="InterPro" id="IPR003499">
    <property type="entry name" value="DNA_pack_N"/>
</dbReference>
<feature type="domain" description="Probable DNA packing protein N-terminal" evidence="7">
    <location>
        <begin position="43"/>
        <end position="308"/>
    </location>
</feature>
<protein>
    <submittedName>
        <fullName evidence="8">Cleavage/packaging protein</fullName>
    </submittedName>
</protein>
<evidence type="ECO:0000256" key="1">
    <source>
        <dbReference type="ARBA" id="ARBA00022562"/>
    </source>
</evidence>
<dbReference type="InterPro" id="IPR027417">
    <property type="entry name" value="P-loop_NTPase"/>
</dbReference>
<keyword evidence="5" id="KW-0231">Viral genome packaging</keyword>
<keyword evidence="3" id="KW-0378">Hydrolase</keyword>
<evidence type="ECO:0000259" key="7">
    <source>
        <dbReference type="Pfam" id="PF02500"/>
    </source>
</evidence>
<dbReference type="HAMAP" id="MF_04013">
    <property type="entry name" value="HSV_TRM3"/>
    <property type="match status" value="1"/>
</dbReference>
<dbReference type="InterPro" id="IPR038435">
    <property type="entry name" value="DNA_pack_C_sf"/>
</dbReference>
<dbReference type="GO" id="GO:0003677">
    <property type="term" value="F:DNA binding"/>
    <property type="evidence" value="ECO:0007669"/>
    <property type="project" value="UniProtKB-KW"/>
</dbReference>